<evidence type="ECO:0000256" key="1">
    <source>
        <dbReference type="SAM" id="Phobius"/>
    </source>
</evidence>
<sequence length="231" mass="26070">MKPLRLLLGIILSFSLMFIALITSIEAAAYSDFSFYEKEYNKYAVTRFVGISMPDLMNVTVNMMHYLNGNKDTLTDVEATIKDVPGTPFFNEREVAHMKDVRGLFIGAVHLRNLLIVVSIICIISAKLLKGSTSRFISNVLLYGTLISLAVTGMLIFIISGDFEKYFILFHHVLFNNDLWMLNPATDNLINIVPEGFFVDMTKRIVIIFSSYIIFLVGCGIVIKKSFKIIS</sequence>
<keyword evidence="1" id="KW-0472">Membrane</keyword>
<dbReference type="EMBL" id="AEPW01000113">
    <property type="protein sequence ID" value="EFU75240.1"/>
    <property type="molecule type" value="Genomic_DNA"/>
</dbReference>
<evidence type="ECO:0000313" key="3">
    <source>
        <dbReference type="Proteomes" id="UP000003434"/>
    </source>
</evidence>
<comment type="caution">
    <text evidence="2">The sequence shown here is derived from an EMBL/GenBank/DDBJ whole genome shotgun (WGS) entry which is preliminary data.</text>
</comment>
<feature type="transmembrane region" description="Helical" evidence="1">
    <location>
        <begin position="104"/>
        <end position="128"/>
    </location>
</feature>
<proteinExistence type="predicted"/>
<dbReference type="RefSeq" id="WP_008752637.1">
    <property type="nucleotide sequence ID" value="NZ_GL622296.1"/>
</dbReference>
<organism evidence="2 3">
    <name type="scientific">Lachnoanaerobaculum saburreum DSM 3986</name>
    <dbReference type="NCBI Taxonomy" id="887325"/>
    <lineage>
        <taxon>Bacteria</taxon>
        <taxon>Bacillati</taxon>
        <taxon>Bacillota</taxon>
        <taxon>Clostridia</taxon>
        <taxon>Lachnospirales</taxon>
        <taxon>Lachnospiraceae</taxon>
        <taxon>Lachnoanaerobaculum</taxon>
    </lineage>
</organism>
<keyword evidence="1" id="KW-1133">Transmembrane helix</keyword>
<evidence type="ECO:0000313" key="2">
    <source>
        <dbReference type="EMBL" id="EFU75240.1"/>
    </source>
</evidence>
<dbReference type="Proteomes" id="UP000003434">
    <property type="component" value="Unassembled WGS sequence"/>
</dbReference>
<dbReference type="AlphaFoldDB" id="E6LSE3"/>
<dbReference type="NCBIfam" id="TIGR01906">
    <property type="entry name" value="integ_TIGR01906"/>
    <property type="match status" value="1"/>
</dbReference>
<name>E6LSE3_9FIRM</name>
<accession>E6LSE3</accession>
<dbReference type="HOGENOM" id="CLU_093826_0_0_9"/>
<dbReference type="eggNOG" id="COG4478">
    <property type="taxonomic scope" value="Bacteria"/>
</dbReference>
<dbReference type="Pfam" id="PF07314">
    <property type="entry name" value="Lit"/>
    <property type="match status" value="1"/>
</dbReference>
<feature type="transmembrane region" description="Helical" evidence="1">
    <location>
        <begin position="205"/>
        <end position="223"/>
    </location>
</feature>
<keyword evidence="1" id="KW-0812">Transmembrane</keyword>
<reference evidence="2 3" key="1">
    <citation type="submission" date="2010-12" db="EMBL/GenBank/DDBJ databases">
        <authorList>
            <person name="Muzny D."/>
            <person name="Qin X."/>
            <person name="Deng J."/>
            <person name="Jiang H."/>
            <person name="Liu Y."/>
            <person name="Qu J."/>
            <person name="Song X.-Z."/>
            <person name="Zhang L."/>
            <person name="Thornton R."/>
            <person name="Coyle M."/>
            <person name="Francisco L."/>
            <person name="Jackson L."/>
            <person name="Javaid M."/>
            <person name="Korchina V."/>
            <person name="Kovar C."/>
            <person name="Mata R."/>
            <person name="Mathew T."/>
            <person name="Ngo R."/>
            <person name="Nguyen L."/>
            <person name="Nguyen N."/>
            <person name="Okwuonu G."/>
            <person name="Ongeri F."/>
            <person name="Pham C."/>
            <person name="Simmons D."/>
            <person name="Wilczek-Boney K."/>
            <person name="Hale W."/>
            <person name="Jakkamsetti A."/>
            <person name="Pham P."/>
            <person name="Ruth R."/>
            <person name="San Lucas F."/>
            <person name="Warren J."/>
            <person name="Zhang J."/>
            <person name="Zhao Z."/>
            <person name="Zhou C."/>
            <person name="Zhu D."/>
            <person name="Lee S."/>
            <person name="Bess C."/>
            <person name="Blankenburg K."/>
            <person name="Forbes L."/>
            <person name="Fu Q."/>
            <person name="Gubbala S."/>
            <person name="Hirani K."/>
            <person name="Jayaseelan J.C."/>
            <person name="Lara F."/>
            <person name="Munidasa M."/>
            <person name="Palculict T."/>
            <person name="Patil S."/>
            <person name="Pu L.-L."/>
            <person name="Saada N."/>
            <person name="Tang L."/>
            <person name="Weissenberger G."/>
            <person name="Zhu Y."/>
            <person name="Hemphill L."/>
            <person name="Shang Y."/>
            <person name="Youmans B."/>
            <person name="Ayvaz T."/>
            <person name="Ross M."/>
            <person name="Santibanez J."/>
            <person name="Aqrawi P."/>
            <person name="Gross S."/>
            <person name="Joshi V."/>
            <person name="Fowler G."/>
            <person name="Nazareth L."/>
            <person name="Reid J."/>
            <person name="Worley K."/>
            <person name="Petrosino J."/>
            <person name="Highlander S."/>
            <person name="Gibbs R."/>
        </authorList>
    </citation>
    <scope>NUCLEOTIDE SEQUENCE [LARGE SCALE GENOMIC DNA]</scope>
    <source>
        <strain evidence="2 3">DSM 3986</strain>
    </source>
</reference>
<dbReference type="InterPro" id="IPR010178">
    <property type="entry name" value="Lit"/>
</dbReference>
<feature type="transmembrane region" description="Helical" evidence="1">
    <location>
        <begin position="140"/>
        <end position="159"/>
    </location>
</feature>
<protein>
    <submittedName>
        <fullName evidence="2">TIGR01906 family protein</fullName>
    </submittedName>
</protein>
<gene>
    <name evidence="2" type="ORF">HMPREF0381_2878</name>
</gene>